<dbReference type="EMBL" id="OX459126">
    <property type="protein sequence ID" value="CAI9117492.1"/>
    <property type="molecule type" value="Genomic_DNA"/>
</dbReference>
<sequence>MEEIGGSYLKILVQSSLLEKSLNYPIHNEKLRVCGIEQLGSMKQLKGSLEVALTRMTNLIERKEGEEKLDNSDTGVSVDGPTLFRLLDIPCPQRYFEGTFVEVKCYFQASNVLGNPEELTAEIFRWYLIPATTCLSASTTAVNVTGIPTPPQRNTSPVLESPGRFPHLGFSPILQLSHPRLPLDFFEAMISKGNEDKILRSSTTVRPCPLFVCKNIVLGSVLEDAQFLRSHVPSESSKQTQKIFMCYHHQSMWNEVSTDIFYFHNNIYPILFSWFRFQETDHRRARPEHRVDSMLRQLDQFPVDVTPSRVVNFSRDQEFENWGNTMKLEKTSTFVTWRLSPPPKPIPLEFQETGFRPHKNEEKLMRVAPYNKYHLVNKRTNLELHLAFGKKTLSLRAPLLCALVTLPPNVRALLPLKLVLKELKAKAAKGSP</sequence>
<dbReference type="Proteomes" id="UP001161247">
    <property type="component" value="Chromosome 9"/>
</dbReference>
<name>A0AAV1ECN7_OLDCO</name>
<reference evidence="1" key="1">
    <citation type="submission" date="2023-03" db="EMBL/GenBank/DDBJ databases">
        <authorList>
            <person name="Julca I."/>
        </authorList>
    </citation>
    <scope>NUCLEOTIDE SEQUENCE</scope>
</reference>
<keyword evidence="2" id="KW-1185">Reference proteome</keyword>
<accession>A0AAV1ECN7</accession>
<evidence type="ECO:0000313" key="2">
    <source>
        <dbReference type="Proteomes" id="UP001161247"/>
    </source>
</evidence>
<organism evidence="1 2">
    <name type="scientific">Oldenlandia corymbosa var. corymbosa</name>
    <dbReference type="NCBI Taxonomy" id="529605"/>
    <lineage>
        <taxon>Eukaryota</taxon>
        <taxon>Viridiplantae</taxon>
        <taxon>Streptophyta</taxon>
        <taxon>Embryophyta</taxon>
        <taxon>Tracheophyta</taxon>
        <taxon>Spermatophyta</taxon>
        <taxon>Magnoliopsida</taxon>
        <taxon>eudicotyledons</taxon>
        <taxon>Gunneridae</taxon>
        <taxon>Pentapetalae</taxon>
        <taxon>asterids</taxon>
        <taxon>lamiids</taxon>
        <taxon>Gentianales</taxon>
        <taxon>Rubiaceae</taxon>
        <taxon>Rubioideae</taxon>
        <taxon>Spermacoceae</taxon>
        <taxon>Hedyotis-Oldenlandia complex</taxon>
        <taxon>Oldenlandia</taxon>
    </lineage>
</organism>
<dbReference type="AlphaFoldDB" id="A0AAV1ECN7"/>
<proteinExistence type="predicted"/>
<gene>
    <name evidence="1" type="ORF">OLC1_LOCUS23543</name>
</gene>
<protein>
    <submittedName>
        <fullName evidence="1">OLC1v1018892C1</fullName>
    </submittedName>
</protein>
<evidence type="ECO:0000313" key="1">
    <source>
        <dbReference type="EMBL" id="CAI9117492.1"/>
    </source>
</evidence>